<organism evidence="1 2">
    <name type="scientific">Flavobacterium supellecticarium</name>
    <dbReference type="NCBI Taxonomy" id="2565924"/>
    <lineage>
        <taxon>Bacteria</taxon>
        <taxon>Pseudomonadati</taxon>
        <taxon>Bacteroidota</taxon>
        <taxon>Flavobacteriia</taxon>
        <taxon>Flavobacteriales</taxon>
        <taxon>Flavobacteriaceae</taxon>
        <taxon>Flavobacterium</taxon>
    </lineage>
</organism>
<reference evidence="1 2" key="1">
    <citation type="submission" date="2019-04" db="EMBL/GenBank/DDBJ databases">
        <title>Flavobacterium sp. nov. isolated from construction timber.</title>
        <authorList>
            <person name="Lin S.-Y."/>
            <person name="Chang C.-T."/>
            <person name="Young C.-C."/>
        </authorList>
    </citation>
    <scope>NUCLEOTIDE SEQUENCE [LARGE SCALE GENOMIC DNA]</scope>
    <source>
        <strain evidence="1 2">CC-CTC003</strain>
    </source>
</reference>
<evidence type="ECO:0000313" key="1">
    <source>
        <dbReference type="EMBL" id="THF51819.1"/>
    </source>
</evidence>
<dbReference type="RefSeq" id="WP_136402803.1">
    <property type="nucleotide sequence ID" value="NZ_SSNZ01000002.1"/>
</dbReference>
<proteinExistence type="predicted"/>
<evidence type="ECO:0000313" key="2">
    <source>
        <dbReference type="Proteomes" id="UP000307507"/>
    </source>
</evidence>
<sequence>MFFKKEVKISKNFGEEYIEKVISFLMPEFTISFKRTNVIEMDLIFYDYIIDGNEVTFLSETMVGTSILGKKKIIDRIKKKMKEDNTGFFDI</sequence>
<name>A0A4S4A1L6_9FLAO</name>
<dbReference type="Proteomes" id="UP000307507">
    <property type="component" value="Unassembled WGS sequence"/>
</dbReference>
<dbReference type="EMBL" id="SSNZ01000002">
    <property type="protein sequence ID" value="THF51819.1"/>
    <property type="molecule type" value="Genomic_DNA"/>
</dbReference>
<protein>
    <submittedName>
        <fullName evidence="1">Uncharacterized protein</fullName>
    </submittedName>
</protein>
<comment type="caution">
    <text evidence="1">The sequence shown here is derived from an EMBL/GenBank/DDBJ whole genome shotgun (WGS) entry which is preliminary data.</text>
</comment>
<gene>
    <name evidence="1" type="ORF">E6C50_08670</name>
</gene>
<accession>A0A4S4A1L6</accession>
<dbReference type="AlphaFoldDB" id="A0A4S4A1L6"/>
<keyword evidence="2" id="KW-1185">Reference proteome</keyword>